<evidence type="ECO:0000259" key="4">
    <source>
        <dbReference type="Pfam" id="PF07859"/>
    </source>
</evidence>
<dbReference type="GO" id="GO:0004771">
    <property type="term" value="F:sterol ester esterase activity"/>
    <property type="evidence" value="ECO:0007669"/>
    <property type="project" value="TreeGrafter"/>
</dbReference>
<evidence type="ECO:0000313" key="6">
    <source>
        <dbReference type="Proteomes" id="UP000787472"/>
    </source>
</evidence>
<dbReference type="GO" id="GO:0005829">
    <property type="term" value="C:cytosol"/>
    <property type="evidence" value="ECO:0007669"/>
    <property type="project" value="TreeGrafter"/>
</dbReference>
<evidence type="ECO:0000313" key="5">
    <source>
        <dbReference type="EMBL" id="NHO66103.1"/>
    </source>
</evidence>
<keyword evidence="6" id="KW-1185">Reference proteome</keyword>
<name>A0A9E5JV15_9GAMM</name>
<keyword evidence="2 5" id="KW-0378">Hydrolase</keyword>
<evidence type="ECO:0000256" key="2">
    <source>
        <dbReference type="ARBA" id="ARBA00022801"/>
    </source>
</evidence>
<organism evidence="5 6">
    <name type="scientific">Pseudomaricurvus hydrocarbonicus</name>
    <dbReference type="NCBI Taxonomy" id="1470433"/>
    <lineage>
        <taxon>Bacteria</taxon>
        <taxon>Pseudomonadati</taxon>
        <taxon>Pseudomonadota</taxon>
        <taxon>Gammaproteobacteria</taxon>
        <taxon>Cellvibrionales</taxon>
        <taxon>Cellvibrionaceae</taxon>
        <taxon>Pseudomaricurvus</taxon>
    </lineage>
</organism>
<comment type="caution">
    <text evidence="5">The sequence shown here is derived from an EMBL/GenBank/DDBJ whole genome shotgun (WGS) entry which is preliminary data.</text>
</comment>
<dbReference type="Gene3D" id="3.40.50.1820">
    <property type="entry name" value="alpha/beta hydrolase"/>
    <property type="match status" value="1"/>
</dbReference>
<dbReference type="PANTHER" id="PTHR23025:SF4">
    <property type="entry name" value="ALPHA_BETA HYDROLASE FOLD-3 DOMAIN-CONTAINING PROTEIN"/>
    <property type="match status" value="1"/>
</dbReference>
<accession>A0A9E5JV15</accession>
<feature type="active site" evidence="3">
    <location>
        <position position="157"/>
    </location>
</feature>
<dbReference type="Pfam" id="PF07859">
    <property type="entry name" value="Abhydrolase_3"/>
    <property type="match status" value="1"/>
</dbReference>
<dbReference type="InterPro" id="IPR033140">
    <property type="entry name" value="Lipase_GDXG_put_SER_AS"/>
</dbReference>
<sequence>MPSPSPLHPALQALLAGFAETPMPAIETMDIHTMRQIFDTPLPMAKAAVGGVQELQVPGAEGPLAARLYLPQAQPQRLIVFFHGGGFVMGTLETHDSLCRHLCQELNSSVLSVAYRLAPEHPFPAAPEDCYAATQWAAAQRQQLASADCPLLLAGDSAGAGLCAAVCLLSRERSEAAAIDGQMLFYPTLTPQQDTDSYRELGNGDFFLSRGMMQFYWDNYLPAQLDASQTGAVPLQAVSLAGLPPTQLVMAELDPLKDEGLAFAERLQQAGINVCSEVVPGMIHGFMSMPGVEEEVKAILRAIKCRL</sequence>
<dbReference type="GO" id="GO:0019433">
    <property type="term" value="P:triglyceride catabolic process"/>
    <property type="evidence" value="ECO:0007669"/>
    <property type="project" value="TreeGrafter"/>
</dbReference>
<dbReference type="AlphaFoldDB" id="A0A9E5JV15"/>
<dbReference type="PROSITE" id="PS01173">
    <property type="entry name" value="LIPASE_GDXG_HIS"/>
    <property type="match status" value="1"/>
</dbReference>
<protein>
    <submittedName>
        <fullName evidence="5">Alpha/beta hydrolase</fullName>
    </submittedName>
</protein>
<gene>
    <name evidence="5" type="ORF">G8770_11155</name>
</gene>
<dbReference type="SUPFAM" id="SSF53474">
    <property type="entry name" value="alpha/beta-Hydrolases"/>
    <property type="match status" value="1"/>
</dbReference>
<dbReference type="InterPro" id="IPR029058">
    <property type="entry name" value="AB_hydrolase_fold"/>
</dbReference>
<proteinExistence type="inferred from homology"/>
<dbReference type="RefSeq" id="WP_167186315.1">
    <property type="nucleotide sequence ID" value="NZ_JAAONZ010000007.1"/>
</dbReference>
<feature type="domain" description="Alpha/beta hydrolase fold-3" evidence="4">
    <location>
        <begin position="79"/>
        <end position="287"/>
    </location>
</feature>
<evidence type="ECO:0000256" key="1">
    <source>
        <dbReference type="ARBA" id="ARBA00010515"/>
    </source>
</evidence>
<comment type="similarity">
    <text evidence="1">Belongs to the 'GDXG' lipolytic enzyme family.</text>
</comment>
<reference evidence="5" key="1">
    <citation type="submission" date="2020-03" db="EMBL/GenBank/DDBJ databases">
        <authorList>
            <person name="Guo F."/>
        </authorList>
    </citation>
    <scope>NUCLEOTIDE SEQUENCE</scope>
    <source>
        <strain evidence="5">JCM 30134</strain>
    </source>
</reference>
<dbReference type="InterPro" id="IPR013094">
    <property type="entry name" value="AB_hydrolase_3"/>
</dbReference>
<dbReference type="GO" id="GO:0004806">
    <property type="term" value="F:triacylglycerol lipase activity"/>
    <property type="evidence" value="ECO:0007669"/>
    <property type="project" value="TreeGrafter"/>
</dbReference>
<dbReference type="PROSITE" id="PS01174">
    <property type="entry name" value="LIPASE_GDXG_SER"/>
    <property type="match status" value="1"/>
</dbReference>
<dbReference type="PANTHER" id="PTHR23025">
    <property type="entry name" value="TRIACYLGLYCEROL LIPASE"/>
    <property type="match status" value="1"/>
</dbReference>
<evidence type="ECO:0000256" key="3">
    <source>
        <dbReference type="PROSITE-ProRule" id="PRU10038"/>
    </source>
</evidence>
<dbReference type="InterPro" id="IPR002168">
    <property type="entry name" value="Lipase_GDXG_HIS_AS"/>
</dbReference>
<dbReference type="EMBL" id="JAAONZ010000007">
    <property type="protein sequence ID" value="NHO66103.1"/>
    <property type="molecule type" value="Genomic_DNA"/>
</dbReference>
<dbReference type="Proteomes" id="UP000787472">
    <property type="component" value="Unassembled WGS sequence"/>
</dbReference>